<dbReference type="Pfam" id="PF05919">
    <property type="entry name" value="Mitovir_RNA_pol"/>
    <property type="match status" value="1"/>
</dbReference>
<gene>
    <name evidence="4" type="primary">RdRp</name>
</gene>
<organism evidence="4">
    <name type="scientific">Erigeron breviscapus mitovirus 1</name>
    <dbReference type="NCBI Taxonomy" id="2080460"/>
    <lineage>
        <taxon>Viruses</taxon>
        <taxon>Riboviria</taxon>
        <taxon>Orthornavirae</taxon>
        <taxon>Lenarviricota</taxon>
        <taxon>Howeltoviricetes</taxon>
        <taxon>Cryppavirales</taxon>
        <taxon>Mitoviridae</taxon>
        <taxon>Mitovirus</taxon>
    </lineage>
</organism>
<evidence type="ECO:0000313" key="4">
    <source>
        <dbReference type="EMBL" id="DAB41748.1"/>
    </source>
</evidence>
<dbReference type="InterPro" id="IPR008686">
    <property type="entry name" value="RNA_pol_mitovir"/>
</dbReference>
<dbReference type="SUPFAM" id="SSF56672">
    <property type="entry name" value="DNA/RNA polymerases"/>
    <property type="match status" value="1"/>
</dbReference>
<sequence>MNLFKLNKILQARVPREWRRLLEQPRRLIGLFNKAQLVVFGRLTKGNCLAILSLSRFICRLYKKNGPLFVAKYLKQALVLVMWYVGSKGVAPRPSLSMHMKLTKSGLPCMLPSLVRKRIRRREGLVIKLVVTVLSFYRLMKVGKAGWRRVNHTTIHHPKFQMSDSTREWCVALLQSASSMLAGYAPRSLELPISLGFSWDPIFKSGPNTYKSPSEASADPNWKRIWESYAKKRSAKKGKVAKYHLTQYHTLPVDASALLTLWTPEFLANMASILYHPREHSPIDGYDNPVRPMKEGVDGFNWLMGDLLIPAAQSLWWDTMVSRPENGRFGLSLEGAGKVRTFAIPNSIVQRLVKPLHDWEMSVLKMLVTDGTYDQTAPLLRLKGKKELYSFDLKAATDMLPANLSGSMLSGLFGDDFGSLWYHLMNMTAFRSPEKTGSPLRARLYRFTRGQPLGFYSSWPSFALTHHMLVWLAAWRVYPSRIFKDYALLGDDIVIADKKVAEVYMKVMEEAGGIINLEKSLISHNGCCEFAKKFFIDYHRSDWVDASPISSACLILSHTSLAGSLFQSLGCSFTASFRLKGAGYRVLARVDRSKPEKVFGRLSRRWKRHWLSLYTTSSIRPLPLLIWLSFPDLPGLTCYQVGMVRWFLLKAAKPRDLDEESVSMLRCFWKGHEETLERFLVSFMQSHLKYLKWYCDILLDYERPLEDLLKPPISSCKIDRAKDDSFVVQRFGLIFKCWDLLRSVKAPLPLGSSGINLMVERPFRRICLFRTDTADQNISL</sequence>
<keyword evidence="1 4" id="KW-0696">RNA-directed RNA polymerase</keyword>
<accession>A0A2Z6JJQ9</accession>
<dbReference type="PANTHER" id="PTHR34456:SF13">
    <property type="entry name" value="REVERSE TRANSCRIPTASE DOMAIN-CONTAINING PROTEIN"/>
    <property type="match status" value="1"/>
</dbReference>
<dbReference type="EMBL" id="BK010430">
    <property type="protein sequence ID" value="DAB41748.1"/>
    <property type="molecule type" value="Genomic_RNA"/>
</dbReference>
<proteinExistence type="predicted"/>
<dbReference type="InterPro" id="IPR043502">
    <property type="entry name" value="DNA/RNA_pol_sf"/>
</dbReference>
<evidence type="ECO:0000256" key="2">
    <source>
        <dbReference type="ARBA" id="ARBA00022679"/>
    </source>
</evidence>
<dbReference type="PANTHER" id="PTHR34456">
    <property type="entry name" value="MITOVIRUS RNA-DEPENDENT RNA POLYMERASE"/>
    <property type="match status" value="1"/>
</dbReference>
<name>A0A2Z6JJQ9_9VIRU</name>
<reference evidence="4" key="1">
    <citation type="journal article" date="2018" name="Virology">
        <title>Evidence for contemporary plant mitoviruses.</title>
        <authorList>
            <person name="Nibert M.L."/>
            <person name="Vong M."/>
            <person name="Fugate K.K."/>
            <person name="Debat H.J."/>
        </authorList>
    </citation>
    <scope>NUCLEOTIDE SEQUENCE</scope>
    <source>
        <strain evidence="4">ErbrMV1-SMMU</strain>
    </source>
</reference>
<evidence type="ECO:0000256" key="3">
    <source>
        <dbReference type="ARBA" id="ARBA00022695"/>
    </source>
</evidence>
<evidence type="ECO:0000256" key="1">
    <source>
        <dbReference type="ARBA" id="ARBA00022484"/>
    </source>
</evidence>
<dbReference type="GO" id="GO:0003968">
    <property type="term" value="F:RNA-directed RNA polymerase activity"/>
    <property type="evidence" value="ECO:0007669"/>
    <property type="project" value="UniProtKB-KW"/>
</dbReference>
<keyword evidence="2" id="KW-0808">Transferase</keyword>
<protein>
    <submittedName>
        <fullName evidence="4">RNA-dependent RNA polymerase</fullName>
    </submittedName>
</protein>
<keyword evidence="3" id="KW-0548">Nucleotidyltransferase</keyword>